<evidence type="ECO:0000259" key="7">
    <source>
        <dbReference type="Pfam" id="PF07732"/>
    </source>
</evidence>
<sequence>MPMFGKGAIAALVASNPLFHPNGEVSPPGSSGFPGSRLPNFLTDNPMPQGFEVPWGGKTANNTNYYESWPDTGVTRTYTFNISLGNCDPDGVPMKCVLVNNEFPGPMIEANWGDMIEVTVNNNLVEGTAIHFHGFLQKGSQWMDGVPGISQCPVAPGKTFVYKTRAELYGSAFYHSHYDSQSANGFYGPIVVYGPTNAPYDADLGPIMLGDWVHTYYHDLVDELMAPFPNAKIPASQNVLINGLNPYYGAKSPITKFSVHSGKRYRLRLISTACSATQKFTIDDHTFLVISNDFVPVVPYETDHITLTVGQRSDVIVLFDKPPTTSIWMRSYIAPCSEAEGQTEAKAAIFYENANTNTLPLSSPGPNAYNTYCGNEDLALTKPYYPIAPPAPESGYSEVIPISAQTNGTHLLWYMRGRTFRTNYNDPILLSSRSGNLDFPAIANVHNYGSNSSILFVVENTGPMPHPMHLHGHNMFVLAEGECRDNNFVFNRTDGKPEANIEFPEYEYGNCWDGHVTNRENPQRRDVQMLMPGGYIVVQWVQDNPGVWPFHCHLTWHAAAGFVWNVLERPDDIKQMEIPDAMAETCTDWAAWTGENVVDQIDDGLKV</sequence>
<evidence type="ECO:0000313" key="8">
    <source>
        <dbReference type="EMBL" id="UJO16093.1"/>
    </source>
</evidence>
<name>A0A9Q8P7J0_PASFU</name>
<evidence type="ECO:0000256" key="2">
    <source>
        <dbReference type="ARBA" id="ARBA00022723"/>
    </source>
</evidence>
<protein>
    <submittedName>
        <fullName evidence="8">Oxidoreductase ptaK</fullName>
    </submittedName>
</protein>
<dbReference type="InterPro" id="IPR001117">
    <property type="entry name" value="Cu-oxidase_2nd"/>
</dbReference>
<dbReference type="GeneID" id="71984053"/>
<dbReference type="InterPro" id="IPR008972">
    <property type="entry name" value="Cupredoxin"/>
</dbReference>
<keyword evidence="3" id="KW-0560">Oxidoreductase</keyword>
<dbReference type="GO" id="GO:0005507">
    <property type="term" value="F:copper ion binding"/>
    <property type="evidence" value="ECO:0007669"/>
    <property type="project" value="InterPro"/>
</dbReference>
<dbReference type="Gene3D" id="2.60.40.420">
    <property type="entry name" value="Cupredoxins - blue copper proteins"/>
    <property type="match status" value="3"/>
</dbReference>
<dbReference type="PANTHER" id="PTHR11709">
    <property type="entry name" value="MULTI-COPPER OXIDASE"/>
    <property type="match status" value="1"/>
</dbReference>
<feature type="domain" description="Plastocyanin-like" evidence="5">
    <location>
        <begin position="206"/>
        <end position="351"/>
    </location>
</feature>
<feature type="domain" description="Plastocyanin-like" evidence="6">
    <location>
        <begin position="434"/>
        <end position="571"/>
    </location>
</feature>
<evidence type="ECO:0000256" key="3">
    <source>
        <dbReference type="ARBA" id="ARBA00023002"/>
    </source>
</evidence>
<evidence type="ECO:0000259" key="6">
    <source>
        <dbReference type="Pfam" id="PF07731"/>
    </source>
</evidence>
<reference evidence="8" key="1">
    <citation type="submission" date="2021-12" db="EMBL/GenBank/DDBJ databases">
        <authorList>
            <person name="Zaccaron A."/>
            <person name="Stergiopoulos I."/>
        </authorList>
    </citation>
    <scope>NUCLEOTIDE SEQUENCE</scope>
    <source>
        <strain evidence="8">Race5_Kim</strain>
    </source>
</reference>
<dbReference type="Pfam" id="PF07732">
    <property type="entry name" value="Cu-oxidase_3"/>
    <property type="match status" value="1"/>
</dbReference>
<reference evidence="8" key="2">
    <citation type="journal article" date="2022" name="Microb. Genom.">
        <title>A chromosome-scale genome assembly of the tomato pathogen Cladosporium fulvum reveals a compartmentalized genome architecture and the presence of a dispensable chromosome.</title>
        <authorList>
            <person name="Zaccaron A.Z."/>
            <person name="Chen L.H."/>
            <person name="Samaras A."/>
            <person name="Stergiopoulos I."/>
        </authorList>
    </citation>
    <scope>NUCLEOTIDE SEQUENCE</scope>
    <source>
        <strain evidence="8">Race5_Kim</strain>
    </source>
</reference>
<organism evidence="8 9">
    <name type="scientific">Passalora fulva</name>
    <name type="common">Tomato leaf mold</name>
    <name type="synonym">Cladosporium fulvum</name>
    <dbReference type="NCBI Taxonomy" id="5499"/>
    <lineage>
        <taxon>Eukaryota</taxon>
        <taxon>Fungi</taxon>
        <taxon>Dikarya</taxon>
        <taxon>Ascomycota</taxon>
        <taxon>Pezizomycotina</taxon>
        <taxon>Dothideomycetes</taxon>
        <taxon>Dothideomycetidae</taxon>
        <taxon>Mycosphaerellales</taxon>
        <taxon>Mycosphaerellaceae</taxon>
        <taxon>Fulvia</taxon>
    </lineage>
</organism>
<keyword evidence="9" id="KW-1185">Reference proteome</keyword>
<keyword evidence="4" id="KW-0186">Copper</keyword>
<evidence type="ECO:0000259" key="5">
    <source>
        <dbReference type="Pfam" id="PF00394"/>
    </source>
</evidence>
<evidence type="ECO:0000256" key="4">
    <source>
        <dbReference type="ARBA" id="ARBA00023008"/>
    </source>
</evidence>
<evidence type="ECO:0000313" key="9">
    <source>
        <dbReference type="Proteomes" id="UP000756132"/>
    </source>
</evidence>
<dbReference type="InterPro" id="IPR011707">
    <property type="entry name" value="Cu-oxidase-like_N"/>
</dbReference>
<dbReference type="KEGG" id="ffu:CLAFUR5_04175"/>
<dbReference type="GO" id="GO:0016491">
    <property type="term" value="F:oxidoreductase activity"/>
    <property type="evidence" value="ECO:0007669"/>
    <property type="project" value="UniProtKB-KW"/>
</dbReference>
<dbReference type="RefSeq" id="XP_047760459.1">
    <property type="nucleotide sequence ID" value="XM_047903323.1"/>
</dbReference>
<dbReference type="AlphaFoldDB" id="A0A9Q8P7J0"/>
<gene>
    <name evidence="8" type="ORF">CLAFUR5_04175</name>
</gene>
<feature type="domain" description="Plastocyanin-like" evidence="7">
    <location>
        <begin position="85"/>
        <end position="195"/>
    </location>
</feature>
<dbReference type="CDD" id="cd13901">
    <property type="entry name" value="CuRO_3_MaLCC_like"/>
    <property type="match status" value="1"/>
</dbReference>
<dbReference type="PANTHER" id="PTHR11709:SF145">
    <property type="entry name" value="LCC1"/>
    <property type="match status" value="1"/>
</dbReference>
<accession>A0A9Q8P7J0</accession>
<evidence type="ECO:0000256" key="1">
    <source>
        <dbReference type="ARBA" id="ARBA00010609"/>
    </source>
</evidence>
<proteinExistence type="inferred from homology"/>
<dbReference type="OMA" id="KGMDHDM"/>
<dbReference type="InterPro" id="IPR011706">
    <property type="entry name" value="Cu-oxidase_C"/>
</dbReference>
<dbReference type="Pfam" id="PF00394">
    <property type="entry name" value="Cu-oxidase"/>
    <property type="match status" value="1"/>
</dbReference>
<dbReference type="OrthoDB" id="2121828at2759"/>
<dbReference type="SUPFAM" id="SSF49503">
    <property type="entry name" value="Cupredoxins"/>
    <property type="match status" value="3"/>
</dbReference>
<dbReference type="FunFam" id="2.60.40.420:FF:000021">
    <property type="entry name" value="Extracellular dihydrogeodin oxidase/laccase"/>
    <property type="match status" value="1"/>
</dbReference>
<comment type="similarity">
    <text evidence="1">Belongs to the multicopper oxidase family.</text>
</comment>
<dbReference type="FunFam" id="2.60.40.420:FF:000045">
    <property type="entry name" value="Laccase 2"/>
    <property type="match status" value="1"/>
</dbReference>
<dbReference type="EMBL" id="CP090166">
    <property type="protein sequence ID" value="UJO16093.1"/>
    <property type="molecule type" value="Genomic_DNA"/>
</dbReference>
<keyword evidence="2" id="KW-0479">Metal-binding</keyword>
<dbReference type="InterPro" id="IPR045087">
    <property type="entry name" value="Cu-oxidase_fam"/>
</dbReference>
<dbReference type="Proteomes" id="UP000756132">
    <property type="component" value="Chromosome 4"/>
</dbReference>
<dbReference type="Pfam" id="PF07731">
    <property type="entry name" value="Cu-oxidase_2"/>
    <property type="match status" value="1"/>
</dbReference>